<name>A0AA85KKG9_TRIRE</name>
<evidence type="ECO:0000256" key="9">
    <source>
        <dbReference type="RuleBase" id="RU363111"/>
    </source>
</evidence>
<keyword evidence="5 9" id="KW-0653">Protein transport</keyword>
<comment type="function">
    <text evidence="1 9">May be involved in fusion of retrograde transport vesicles derived from an endocytic compartment with the Golgi complex.</text>
</comment>
<dbReference type="GO" id="GO:0015031">
    <property type="term" value="P:protein transport"/>
    <property type="evidence" value="ECO:0007669"/>
    <property type="project" value="UniProtKB-KW"/>
</dbReference>
<proteinExistence type="inferred from homology"/>
<dbReference type="GO" id="GO:0016192">
    <property type="term" value="P:vesicle-mediated transport"/>
    <property type="evidence" value="ECO:0007669"/>
    <property type="project" value="InterPro"/>
</dbReference>
<reference evidence="11" key="2">
    <citation type="submission" date="2023-11" db="UniProtKB">
        <authorList>
            <consortium name="WormBaseParasite"/>
        </authorList>
    </citation>
    <scope>IDENTIFICATION</scope>
</reference>
<comment type="caution">
    <text evidence="9">Lacks conserved residue(s) required for the propagation of feature annotation.</text>
</comment>
<protein>
    <recommendedName>
        <fullName evidence="9">Vesicle transport protein</fullName>
    </recommendedName>
</protein>
<evidence type="ECO:0000256" key="4">
    <source>
        <dbReference type="ARBA" id="ARBA00022692"/>
    </source>
</evidence>
<keyword evidence="3 9" id="KW-0813">Transport</keyword>
<accession>A0AA85KKG9</accession>
<evidence type="ECO:0000256" key="7">
    <source>
        <dbReference type="ARBA" id="ARBA00023136"/>
    </source>
</evidence>
<comment type="similarity">
    <text evidence="8 9">Belongs to the SFT2 family.</text>
</comment>
<sequence>MWTLYVQPLRVVKPVVFDTQKTDREPTLLPEALRSFLKSSSNADESRKSSSEPTTSREIEAQGHLASWFSQAESDPLMFKGLSRYQRLMGFLLCLLAASLCLCLAMLFLPMIATPFGMRKYVLLHTLGSILLVGSFSFLWGPWNHIKSLFSAERLPFTISYLLSLFAGLYAVIVWHSAVFAAIALVSQVCLIIWQIITTVPGGRTGLIALFRGSLWTLKGVSRGLPV</sequence>
<keyword evidence="4 9" id="KW-0812">Transmembrane</keyword>
<dbReference type="Proteomes" id="UP000050795">
    <property type="component" value="Unassembled WGS sequence"/>
</dbReference>
<evidence type="ECO:0000256" key="1">
    <source>
        <dbReference type="ARBA" id="ARBA00003566"/>
    </source>
</evidence>
<evidence type="ECO:0000256" key="2">
    <source>
        <dbReference type="ARBA" id="ARBA00004141"/>
    </source>
</evidence>
<evidence type="ECO:0000313" key="10">
    <source>
        <dbReference type="Proteomes" id="UP000050795"/>
    </source>
</evidence>
<organism evidence="10 11">
    <name type="scientific">Trichobilharzia regenti</name>
    <name type="common">Nasal bird schistosome</name>
    <dbReference type="NCBI Taxonomy" id="157069"/>
    <lineage>
        <taxon>Eukaryota</taxon>
        <taxon>Metazoa</taxon>
        <taxon>Spiralia</taxon>
        <taxon>Lophotrochozoa</taxon>
        <taxon>Platyhelminthes</taxon>
        <taxon>Trematoda</taxon>
        <taxon>Digenea</taxon>
        <taxon>Strigeidida</taxon>
        <taxon>Schistosomatoidea</taxon>
        <taxon>Schistosomatidae</taxon>
        <taxon>Trichobilharzia</taxon>
    </lineage>
</organism>
<dbReference type="AlphaFoldDB" id="A0AA85KKG9"/>
<dbReference type="GO" id="GO:0016020">
    <property type="term" value="C:membrane"/>
    <property type="evidence" value="ECO:0007669"/>
    <property type="project" value="UniProtKB-SubCell"/>
</dbReference>
<dbReference type="PANTHER" id="PTHR23137:SF36">
    <property type="entry name" value="VESICLE TRANSPORT PROTEIN SFT2C"/>
    <property type="match status" value="1"/>
</dbReference>
<feature type="transmembrane region" description="Helical" evidence="9">
    <location>
        <begin position="155"/>
        <end position="173"/>
    </location>
</feature>
<evidence type="ECO:0000256" key="3">
    <source>
        <dbReference type="ARBA" id="ARBA00022448"/>
    </source>
</evidence>
<dbReference type="GO" id="GO:0012505">
    <property type="term" value="C:endomembrane system"/>
    <property type="evidence" value="ECO:0007669"/>
    <property type="project" value="UniProtKB-ARBA"/>
</dbReference>
<keyword evidence="6 9" id="KW-1133">Transmembrane helix</keyword>
<feature type="transmembrane region" description="Helical" evidence="9">
    <location>
        <begin position="88"/>
        <end position="109"/>
    </location>
</feature>
<evidence type="ECO:0000256" key="6">
    <source>
        <dbReference type="ARBA" id="ARBA00022989"/>
    </source>
</evidence>
<dbReference type="InterPro" id="IPR011691">
    <property type="entry name" value="Vesicle_transpt_SFT2"/>
</dbReference>
<dbReference type="WBParaSite" id="TREG1_96990.1">
    <property type="protein sequence ID" value="TREG1_96990.1"/>
    <property type="gene ID" value="TREG1_96990"/>
</dbReference>
<evidence type="ECO:0000313" key="11">
    <source>
        <dbReference type="WBParaSite" id="TREG1_96990.1"/>
    </source>
</evidence>
<dbReference type="Pfam" id="PF04178">
    <property type="entry name" value="Got1"/>
    <property type="match status" value="1"/>
</dbReference>
<feature type="transmembrane region" description="Helical" evidence="9">
    <location>
        <begin position="121"/>
        <end position="143"/>
    </location>
</feature>
<dbReference type="GO" id="GO:0005737">
    <property type="term" value="C:cytoplasm"/>
    <property type="evidence" value="ECO:0007669"/>
    <property type="project" value="UniProtKB-ARBA"/>
</dbReference>
<reference evidence="10" key="1">
    <citation type="submission" date="2022-06" db="EMBL/GenBank/DDBJ databases">
        <authorList>
            <person name="Berger JAMES D."/>
            <person name="Berger JAMES D."/>
        </authorList>
    </citation>
    <scope>NUCLEOTIDE SEQUENCE [LARGE SCALE GENOMIC DNA]</scope>
</reference>
<evidence type="ECO:0000256" key="8">
    <source>
        <dbReference type="ARBA" id="ARBA00025800"/>
    </source>
</evidence>
<dbReference type="PANTHER" id="PTHR23137">
    <property type="entry name" value="VESICLE TRANSPORT PROTEIN-RELATED"/>
    <property type="match status" value="1"/>
</dbReference>
<keyword evidence="7 9" id="KW-0472">Membrane</keyword>
<keyword evidence="10" id="KW-1185">Reference proteome</keyword>
<comment type="subcellular location">
    <subcellularLocation>
        <location evidence="2 9">Membrane</location>
        <topology evidence="2 9">Multi-pass membrane protein</topology>
    </subcellularLocation>
</comment>
<dbReference type="InterPro" id="IPR007305">
    <property type="entry name" value="Vesicle_transpt_Got1/SFT2"/>
</dbReference>
<evidence type="ECO:0000256" key="5">
    <source>
        <dbReference type="ARBA" id="ARBA00022927"/>
    </source>
</evidence>